<gene>
    <name evidence="1" type="ORF">OI25_2937</name>
</gene>
<reference evidence="1 2" key="1">
    <citation type="journal article" date="2015" name="Genome Announc.">
        <title>Complete genome sequences for 59 burkholderia isolates, both pathogenic and near neighbor.</title>
        <authorList>
            <person name="Johnson S.L."/>
            <person name="Bishop-Lilly K.A."/>
            <person name="Ladner J.T."/>
            <person name="Daligault H.E."/>
            <person name="Davenport K.W."/>
            <person name="Jaissle J."/>
            <person name="Frey K.G."/>
            <person name="Koroleva G.I."/>
            <person name="Bruce D.C."/>
            <person name="Coyne S.R."/>
            <person name="Broomall S.M."/>
            <person name="Li P.E."/>
            <person name="Teshima H."/>
            <person name="Gibbons H.S."/>
            <person name="Palacios G.F."/>
            <person name="Rosenzweig C.N."/>
            <person name="Redden C.L."/>
            <person name="Xu Y."/>
            <person name="Minogue T.D."/>
            <person name="Chain P.S."/>
        </authorList>
    </citation>
    <scope>NUCLEOTIDE SEQUENCE [LARGE SCALE GENOMIC DNA]</scope>
    <source>
        <strain evidence="1 2">ATCC BAA-463</strain>
    </source>
</reference>
<accession>A0AAU8TJM6</accession>
<evidence type="ECO:0000313" key="1">
    <source>
        <dbReference type="EMBL" id="AJZ61030.1"/>
    </source>
</evidence>
<name>A0AAU8TJM6_9BURK</name>
<dbReference type="KEGG" id="bfn:OI25_2937"/>
<dbReference type="RefSeq" id="WP_096335781.1">
    <property type="nucleotide sequence ID" value="NZ_CP010026.1"/>
</dbReference>
<protein>
    <submittedName>
        <fullName evidence="1">Uncharacterized protein</fullName>
    </submittedName>
</protein>
<dbReference type="AlphaFoldDB" id="A0AAU8TJM6"/>
<dbReference type="Proteomes" id="UP000032614">
    <property type="component" value="Chromosome 1"/>
</dbReference>
<sequence length="156" mass="17322">MAQRLRLLPPFLDGVVAEQAYFRWLARRADAHVRRDRKRFSNGAMGAAYRKAIHEAVLASGGRDDYTGEELDWTLISKYTNAESEIGRHHYKAGFALLPTVDHVDASLSSVSFKICAWRTNDAKNDMSVAAFLSLCERVLAHAGYAVEPPERAGVG</sequence>
<organism evidence="1 2">
    <name type="scientific">Paraburkholderia fungorum</name>
    <dbReference type="NCBI Taxonomy" id="134537"/>
    <lineage>
        <taxon>Bacteria</taxon>
        <taxon>Pseudomonadati</taxon>
        <taxon>Pseudomonadota</taxon>
        <taxon>Betaproteobacteria</taxon>
        <taxon>Burkholderiales</taxon>
        <taxon>Burkholderiaceae</taxon>
        <taxon>Paraburkholderia</taxon>
    </lineage>
</organism>
<evidence type="ECO:0000313" key="2">
    <source>
        <dbReference type="Proteomes" id="UP000032614"/>
    </source>
</evidence>
<dbReference type="GeneID" id="66516873"/>
<proteinExistence type="predicted"/>
<dbReference type="EMBL" id="CP010026">
    <property type="protein sequence ID" value="AJZ61030.1"/>
    <property type="molecule type" value="Genomic_DNA"/>
</dbReference>